<evidence type="ECO:0000256" key="1">
    <source>
        <dbReference type="SAM" id="Phobius"/>
    </source>
</evidence>
<sequence>MEQEISKEMIGLYGAIGGAVLTLIGTIISQVLTVIKDYQVAKSNREDKKSEREFERGSREKVELVVTFQKCLSSLGVFIQKVSSTPNKEPSYFQDEITAVQNSISELAVKFIDKDLENDLISFIQFPSEDHAIYLRGRITTILENNSEIGAKVLSSANDNDQQDQTGFSVLISSAYRQKHFELTGVMLEGRTIFSYKPEALSPEVRKLLVKVYFFGTEFGLRNLQPLYVPGGPNIKIAKTAWHADFNPDDKDAEFIFNEWMNEYRRVEASYTSK</sequence>
<reference evidence="2 3" key="1">
    <citation type="submission" date="2015-12" db="EMBL/GenBank/DDBJ databases">
        <title>Intraspecies pangenome expansion in the marine bacterium Alteromonas.</title>
        <authorList>
            <person name="Lopez-Perez M."/>
            <person name="Rodriguez-Valera F."/>
        </authorList>
    </citation>
    <scope>NUCLEOTIDE SEQUENCE [LARGE SCALE GENOMIC DNA]</scope>
    <source>
        <strain evidence="2 3">LMG 21861</strain>
    </source>
</reference>
<keyword evidence="1" id="KW-0812">Transmembrane</keyword>
<feature type="transmembrane region" description="Helical" evidence="1">
    <location>
        <begin position="12"/>
        <end position="35"/>
    </location>
</feature>
<accession>A0ABM5YHE3</accession>
<dbReference type="Proteomes" id="UP000056750">
    <property type="component" value="Chromosome"/>
</dbReference>
<keyword evidence="3" id="KW-1185">Reference proteome</keyword>
<protein>
    <submittedName>
        <fullName evidence="2">Uncharacterized protein</fullName>
    </submittedName>
</protein>
<proteinExistence type="predicted"/>
<keyword evidence="1" id="KW-1133">Transmembrane helix</keyword>
<keyword evidence="1" id="KW-0472">Membrane</keyword>
<dbReference type="RefSeq" id="WP_057793575.1">
    <property type="nucleotide sequence ID" value="NZ_CP013926.1"/>
</dbReference>
<dbReference type="EMBL" id="CP013926">
    <property type="protein sequence ID" value="AMJ73492.1"/>
    <property type="molecule type" value="Genomic_DNA"/>
</dbReference>
<gene>
    <name evidence="2" type="ORF">AVL57_05580</name>
</gene>
<name>A0ABM5YHE3_9ALTE</name>
<evidence type="ECO:0000313" key="2">
    <source>
        <dbReference type="EMBL" id="AMJ73492.1"/>
    </source>
</evidence>
<organism evidence="2 3">
    <name type="scientific">Alteromonas stellipolaris</name>
    <dbReference type="NCBI Taxonomy" id="233316"/>
    <lineage>
        <taxon>Bacteria</taxon>
        <taxon>Pseudomonadati</taxon>
        <taxon>Pseudomonadota</taxon>
        <taxon>Gammaproteobacteria</taxon>
        <taxon>Alteromonadales</taxon>
        <taxon>Alteromonadaceae</taxon>
        <taxon>Alteromonas/Salinimonas group</taxon>
        <taxon>Alteromonas</taxon>
    </lineage>
</organism>
<evidence type="ECO:0000313" key="3">
    <source>
        <dbReference type="Proteomes" id="UP000056750"/>
    </source>
</evidence>